<evidence type="ECO:0000313" key="4">
    <source>
        <dbReference type="EMBL" id="CAD8392505.1"/>
    </source>
</evidence>
<keyword evidence="1" id="KW-0328">Glycosyltransferase</keyword>
<organism evidence="4">
    <name type="scientific">Rhodosorus marinus</name>
    <dbReference type="NCBI Taxonomy" id="101924"/>
    <lineage>
        <taxon>Eukaryota</taxon>
        <taxon>Rhodophyta</taxon>
        <taxon>Stylonematophyceae</taxon>
        <taxon>Stylonematales</taxon>
        <taxon>Stylonemataceae</taxon>
        <taxon>Rhodosorus</taxon>
    </lineage>
</organism>
<reference evidence="4" key="1">
    <citation type="submission" date="2021-01" db="EMBL/GenBank/DDBJ databases">
        <authorList>
            <person name="Corre E."/>
            <person name="Pelletier E."/>
            <person name="Niang G."/>
            <person name="Scheremetjew M."/>
            <person name="Finn R."/>
            <person name="Kale V."/>
            <person name="Holt S."/>
            <person name="Cochrane G."/>
            <person name="Meng A."/>
            <person name="Brown T."/>
            <person name="Cohen L."/>
        </authorList>
    </citation>
    <scope>NUCLEOTIDE SEQUENCE</scope>
    <source>
        <strain evidence="4">UTEX LB 2760</strain>
    </source>
</reference>
<gene>
    <name evidence="4" type="ORF">RMAR0315_LOCUS2480</name>
</gene>
<dbReference type="Pfam" id="PF13439">
    <property type="entry name" value="Glyco_transf_4"/>
    <property type="match status" value="1"/>
</dbReference>
<evidence type="ECO:0000259" key="2">
    <source>
        <dbReference type="Pfam" id="PF00534"/>
    </source>
</evidence>
<dbReference type="CDD" id="cd03801">
    <property type="entry name" value="GT4_PimA-like"/>
    <property type="match status" value="1"/>
</dbReference>
<dbReference type="AlphaFoldDB" id="A0A7S0BGL0"/>
<dbReference type="InterPro" id="IPR050194">
    <property type="entry name" value="Glycosyltransferase_grp1"/>
</dbReference>
<evidence type="ECO:0008006" key="5">
    <source>
        <dbReference type="Google" id="ProtNLM"/>
    </source>
</evidence>
<dbReference type="Pfam" id="PF00534">
    <property type="entry name" value="Glycos_transf_1"/>
    <property type="match status" value="1"/>
</dbReference>
<feature type="domain" description="Glycosyltransferase subfamily 4-like N-terminal" evidence="3">
    <location>
        <begin position="44"/>
        <end position="209"/>
    </location>
</feature>
<protein>
    <recommendedName>
        <fullName evidence="5">Glycosyltransferase subfamily 4-like N-terminal domain-containing protein</fullName>
    </recommendedName>
</protein>
<proteinExistence type="predicted"/>
<evidence type="ECO:0000256" key="1">
    <source>
        <dbReference type="ARBA" id="ARBA00022676"/>
    </source>
</evidence>
<accession>A0A7S0BGL0</accession>
<dbReference type="InterPro" id="IPR001296">
    <property type="entry name" value="Glyco_trans_1"/>
</dbReference>
<dbReference type="EMBL" id="HBEK01004495">
    <property type="protein sequence ID" value="CAD8392505.1"/>
    <property type="molecule type" value="Transcribed_RNA"/>
</dbReference>
<dbReference type="InterPro" id="IPR028098">
    <property type="entry name" value="Glyco_trans_4-like_N"/>
</dbReference>
<evidence type="ECO:0000259" key="3">
    <source>
        <dbReference type="Pfam" id="PF13439"/>
    </source>
</evidence>
<dbReference type="PANTHER" id="PTHR45947">
    <property type="entry name" value="SULFOQUINOVOSYL TRANSFERASE SQD2"/>
    <property type="match status" value="1"/>
</dbReference>
<dbReference type="PANTHER" id="PTHR45947:SF3">
    <property type="entry name" value="SULFOQUINOVOSYL TRANSFERASE SQD2"/>
    <property type="match status" value="1"/>
</dbReference>
<dbReference type="GO" id="GO:0016757">
    <property type="term" value="F:glycosyltransferase activity"/>
    <property type="evidence" value="ECO:0007669"/>
    <property type="project" value="UniProtKB-KW"/>
</dbReference>
<keyword evidence="1" id="KW-0808">Transferase</keyword>
<dbReference type="SUPFAM" id="SSF53756">
    <property type="entry name" value="UDP-Glycosyltransferase/glycogen phosphorylase"/>
    <property type="match status" value="1"/>
</dbReference>
<name>A0A7S0BGL0_9RHOD</name>
<sequence>MSQVEGFHGTHAGFGVETGGFGVRPYKIAVIAWESLHGVAVGSVSIHVSYLAENLVQRGHEVHLFVRRGPQQSEYENIHGVHYHRIFSTYDRDFVTEVSNLCHGFVAEVNNAESFMNAAFDVMHCHDWMTAPALKILKTTMDRKCIFTMHSTNGIRCGSKVFGPLTNKVIELEQDGVGFCDRVVGVTGPLCDRIKVDYSFDWDKLRCIPYAFPFLEYENDHQSFDVRRKFHLDRNDFLIMYFGLFSPNRNLETLLDAMKLVAKDHHHAKLVLVGEGLTGVELQNLAEEMEIGHRITFLRGTQSSERKALYRSAEVVIQPVSSENVGTVCLEAWACRKPVISTTSSALRDLITHQEDGLLVEADAEGLSWAMKYCLQNPENSKRMGNNGFEKLSSPQFSSQRIAELVNNVYDEVHGIYPA</sequence>
<dbReference type="Gene3D" id="3.40.50.2000">
    <property type="entry name" value="Glycogen Phosphorylase B"/>
    <property type="match status" value="2"/>
</dbReference>
<feature type="domain" description="Glycosyl transferase family 1" evidence="2">
    <location>
        <begin position="227"/>
        <end position="390"/>
    </location>
</feature>